<protein>
    <submittedName>
        <fullName evidence="1">S-adenosyl-L-methionine-dependent methyltransferase</fullName>
    </submittedName>
</protein>
<gene>
    <name evidence="1" type="ORF">FC84_GL001476</name>
</gene>
<dbReference type="Proteomes" id="UP000051813">
    <property type="component" value="Unassembled WGS sequence"/>
</dbReference>
<dbReference type="AlphaFoldDB" id="A0A0R2BTL1"/>
<reference evidence="1 2" key="1">
    <citation type="journal article" date="2015" name="Genome Announc.">
        <title>Expanding the biotechnology potential of lactobacilli through comparative genomics of 213 strains and associated genera.</title>
        <authorList>
            <person name="Sun Z."/>
            <person name="Harris H.M."/>
            <person name="McCann A."/>
            <person name="Guo C."/>
            <person name="Argimon S."/>
            <person name="Zhang W."/>
            <person name="Yang X."/>
            <person name="Jeffery I.B."/>
            <person name="Cooney J.C."/>
            <person name="Kagawa T.F."/>
            <person name="Liu W."/>
            <person name="Song Y."/>
            <person name="Salvetti E."/>
            <person name="Wrobel A."/>
            <person name="Rasinkangas P."/>
            <person name="Parkhill J."/>
            <person name="Rea M.C."/>
            <person name="O'Sullivan O."/>
            <person name="Ritari J."/>
            <person name="Douillard F.P."/>
            <person name="Paul Ross R."/>
            <person name="Yang R."/>
            <person name="Briner A.E."/>
            <person name="Felis G.E."/>
            <person name="de Vos W.M."/>
            <person name="Barrangou R."/>
            <person name="Klaenhammer T.R."/>
            <person name="Caufield P.W."/>
            <person name="Cui Y."/>
            <person name="Zhang H."/>
            <person name="O'Toole P.W."/>
        </authorList>
    </citation>
    <scope>NUCLEOTIDE SEQUENCE [LARGE SCALE GENOMIC DNA]</scope>
    <source>
        <strain evidence="1 2">DSM 20335</strain>
    </source>
</reference>
<dbReference type="InterPro" id="IPR006901">
    <property type="entry name" value="TrmK"/>
</dbReference>
<dbReference type="PIRSF" id="PIRSF018637">
    <property type="entry name" value="TrmK"/>
    <property type="match status" value="1"/>
</dbReference>
<dbReference type="Gene3D" id="3.40.50.150">
    <property type="entry name" value="Vaccinia Virus protein VP39"/>
    <property type="match status" value="1"/>
</dbReference>
<dbReference type="OrthoDB" id="5881184at2"/>
<evidence type="ECO:0000313" key="1">
    <source>
        <dbReference type="EMBL" id="KRM79302.1"/>
    </source>
</evidence>
<dbReference type="STRING" id="1423738.FC84_GL001476"/>
<keyword evidence="1" id="KW-0489">Methyltransferase</keyword>
<sequence length="239" mass="26764">MVKLSKRLQAVADLTQPWRRIADIGSDHAHLPLYLREQNKIDFAVCGEVIPGPYEIAAAHVKNSAYSADLVVRLADGLQAIQQDDQVECAVIAGMGGMLITQILERGHQELSWLKGLVLQPNQNVDVVRKWLAEHNWQITAENLVFDEGHYYQMMAAQPSKTPTTYTDLQLLMGPAMLQMPAVPADFTHYWQFKLTQKQAILQQLQNASEPPADKISQMAKEVDLIKEGLNATNRSANH</sequence>
<dbReference type="PATRIC" id="fig|1423738.3.peg.1493"/>
<keyword evidence="1" id="KW-0808">Transferase</keyword>
<dbReference type="PANTHER" id="PTHR38451">
    <property type="entry name" value="TRNA (ADENINE(22)-N(1))-METHYLTRANSFERASE"/>
    <property type="match status" value="1"/>
</dbReference>
<evidence type="ECO:0000313" key="2">
    <source>
        <dbReference type="Proteomes" id="UP000051813"/>
    </source>
</evidence>
<dbReference type="Pfam" id="PF04816">
    <property type="entry name" value="TrmK"/>
    <property type="match status" value="1"/>
</dbReference>
<dbReference type="InterPro" id="IPR029063">
    <property type="entry name" value="SAM-dependent_MTases_sf"/>
</dbReference>
<keyword evidence="2" id="KW-1185">Reference proteome</keyword>
<dbReference type="Gene3D" id="1.10.287.1890">
    <property type="match status" value="1"/>
</dbReference>
<comment type="caution">
    <text evidence="1">The sequence shown here is derived from an EMBL/GenBank/DDBJ whole genome shotgun (WGS) entry which is preliminary data.</text>
</comment>
<dbReference type="GO" id="GO:0032259">
    <property type="term" value="P:methylation"/>
    <property type="evidence" value="ECO:0007669"/>
    <property type="project" value="UniProtKB-KW"/>
</dbReference>
<dbReference type="GO" id="GO:0160105">
    <property type="term" value="F:tRNA (adenine(22)-N1)-methyltransferase activity"/>
    <property type="evidence" value="ECO:0007669"/>
    <property type="project" value="InterPro"/>
</dbReference>
<proteinExistence type="predicted"/>
<organism evidence="1 2">
    <name type="scientific">Lapidilactobacillus dextrinicus DSM 20335</name>
    <dbReference type="NCBI Taxonomy" id="1423738"/>
    <lineage>
        <taxon>Bacteria</taxon>
        <taxon>Bacillati</taxon>
        <taxon>Bacillota</taxon>
        <taxon>Bacilli</taxon>
        <taxon>Lactobacillales</taxon>
        <taxon>Lactobacillaceae</taxon>
        <taxon>Lapidilactobacillus</taxon>
    </lineage>
</organism>
<dbReference type="EMBL" id="AYYK01000004">
    <property type="protein sequence ID" value="KRM79302.1"/>
    <property type="molecule type" value="Genomic_DNA"/>
</dbReference>
<dbReference type="PANTHER" id="PTHR38451:SF1">
    <property type="entry name" value="TRNA (ADENINE(22)-N(1))-METHYLTRANSFERASE"/>
    <property type="match status" value="1"/>
</dbReference>
<accession>A0A0R2BTL1</accession>
<dbReference type="RefSeq" id="WP_057755249.1">
    <property type="nucleotide sequence ID" value="NZ_AYYK01000004.1"/>
</dbReference>
<name>A0A0R2BTL1_9LACO</name>